<protein>
    <submittedName>
        <fullName evidence="1">Uncharacterized protein</fullName>
    </submittedName>
</protein>
<evidence type="ECO:0000313" key="2">
    <source>
        <dbReference type="Proteomes" id="UP000294194"/>
    </source>
</evidence>
<sequence length="148" mass="16287">MSAVITANDEMQRWVDDAARYPRAVPARLRLLLDGGLAQVAGGTYFSEPSADLVTRLPAAELEAFVNQVSIDSLKTVQRLEKGSEPWCYEAVAIAIAFGERVLELAGGFVTVVLDVDEERSSCVLRLTSEAWHPAHPDEVAWLEMTRD</sequence>
<gene>
    <name evidence="1" type="ORF">EYE40_14575</name>
</gene>
<dbReference type="Proteomes" id="UP000294194">
    <property type="component" value="Unassembled WGS sequence"/>
</dbReference>
<comment type="caution">
    <text evidence="1">The sequence shown here is derived from an EMBL/GenBank/DDBJ whole genome shotgun (WGS) entry which is preliminary data.</text>
</comment>
<accession>A0A4Q9GT85</accession>
<evidence type="ECO:0000313" key="1">
    <source>
        <dbReference type="EMBL" id="TBN55430.1"/>
    </source>
</evidence>
<dbReference type="AlphaFoldDB" id="A0A4Q9GT85"/>
<keyword evidence="2" id="KW-1185">Reference proteome</keyword>
<dbReference type="EMBL" id="SISG01000002">
    <property type="protein sequence ID" value="TBN55430.1"/>
    <property type="molecule type" value="Genomic_DNA"/>
</dbReference>
<organism evidence="1 2">
    <name type="scientific">Glaciihabitans arcticus</name>
    <dbReference type="NCBI Taxonomy" id="2668039"/>
    <lineage>
        <taxon>Bacteria</taxon>
        <taxon>Bacillati</taxon>
        <taxon>Actinomycetota</taxon>
        <taxon>Actinomycetes</taxon>
        <taxon>Micrococcales</taxon>
        <taxon>Microbacteriaceae</taxon>
        <taxon>Glaciihabitans</taxon>
    </lineage>
</organism>
<dbReference type="RefSeq" id="WP_130983001.1">
    <property type="nucleotide sequence ID" value="NZ_SISG01000002.1"/>
</dbReference>
<proteinExistence type="predicted"/>
<name>A0A4Q9GT85_9MICO</name>
<reference evidence="2" key="1">
    <citation type="submission" date="2019-02" db="EMBL/GenBank/DDBJ databases">
        <title>Glaciihabitans arcticus sp. nov., a psychrotolerant bacterium isolated from polar soil.</title>
        <authorList>
            <person name="Dahal R.H."/>
        </authorList>
    </citation>
    <scope>NUCLEOTIDE SEQUENCE [LARGE SCALE GENOMIC DNA]</scope>
    <source>
        <strain evidence="2">RP-3-7</strain>
    </source>
</reference>